<dbReference type="PANTHER" id="PTHR37487">
    <property type="entry name" value="CHROMOSOME 1, WHOLE GENOME SHOTGUN SEQUENCE"/>
    <property type="match status" value="1"/>
</dbReference>
<dbReference type="AlphaFoldDB" id="A0A5C3MSC7"/>
<dbReference type="PROSITE" id="PS51257">
    <property type="entry name" value="PROKAR_LIPOPROTEIN"/>
    <property type="match status" value="1"/>
</dbReference>
<accession>A0A5C3MSC7</accession>
<name>A0A5C3MSC7_9AGAM</name>
<dbReference type="OrthoDB" id="3362246at2759"/>
<organism evidence="3 4">
    <name type="scientific">Heliocybe sulcata</name>
    <dbReference type="NCBI Taxonomy" id="5364"/>
    <lineage>
        <taxon>Eukaryota</taxon>
        <taxon>Fungi</taxon>
        <taxon>Dikarya</taxon>
        <taxon>Basidiomycota</taxon>
        <taxon>Agaricomycotina</taxon>
        <taxon>Agaricomycetes</taxon>
        <taxon>Gloeophyllales</taxon>
        <taxon>Gloeophyllaceae</taxon>
        <taxon>Heliocybe</taxon>
    </lineage>
</organism>
<feature type="compositionally biased region" description="Low complexity" evidence="1">
    <location>
        <begin position="112"/>
        <end position="153"/>
    </location>
</feature>
<feature type="signal peptide" evidence="2">
    <location>
        <begin position="1"/>
        <end position="19"/>
    </location>
</feature>
<dbReference type="PANTHER" id="PTHR37487:SF2">
    <property type="entry name" value="EXPRESSED PROTEIN"/>
    <property type="match status" value="1"/>
</dbReference>
<feature type="region of interest" description="Disordered" evidence="1">
    <location>
        <begin position="103"/>
        <end position="153"/>
    </location>
</feature>
<evidence type="ECO:0000313" key="3">
    <source>
        <dbReference type="EMBL" id="TFK47857.1"/>
    </source>
</evidence>
<keyword evidence="4" id="KW-1185">Reference proteome</keyword>
<evidence type="ECO:0000256" key="1">
    <source>
        <dbReference type="SAM" id="MobiDB-lite"/>
    </source>
</evidence>
<gene>
    <name evidence="3" type="ORF">OE88DRAFT_1738371</name>
</gene>
<protein>
    <recommendedName>
        <fullName evidence="5">Ser-Thr-rich glycosyl-phosphatidyl-inositol-anchored membrane family-domain-containing protein</fullName>
    </recommendedName>
</protein>
<keyword evidence="2" id="KW-0732">Signal</keyword>
<dbReference type="Proteomes" id="UP000305948">
    <property type="component" value="Unassembled WGS sequence"/>
</dbReference>
<evidence type="ECO:0000313" key="4">
    <source>
        <dbReference type="Proteomes" id="UP000305948"/>
    </source>
</evidence>
<evidence type="ECO:0008006" key="5">
    <source>
        <dbReference type="Google" id="ProtNLM"/>
    </source>
</evidence>
<proteinExistence type="predicted"/>
<evidence type="ECO:0000256" key="2">
    <source>
        <dbReference type="SAM" id="SignalP"/>
    </source>
</evidence>
<reference evidence="3 4" key="1">
    <citation type="journal article" date="2019" name="Nat. Ecol. Evol.">
        <title>Megaphylogeny resolves global patterns of mushroom evolution.</title>
        <authorList>
            <person name="Varga T."/>
            <person name="Krizsan K."/>
            <person name="Foldi C."/>
            <person name="Dima B."/>
            <person name="Sanchez-Garcia M."/>
            <person name="Sanchez-Ramirez S."/>
            <person name="Szollosi G.J."/>
            <person name="Szarkandi J.G."/>
            <person name="Papp V."/>
            <person name="Albert L."/>
            <person name="Andreopoulos W."/>
            <person name="Angelini C."/>
            <person name="Antonin V."/>
            <person name="Barry K.W."/>
            <person name="Bougher N.L."/>
            <person name="Buchanan P."/>
            <person name="Buyck B."/>
            <person name="Bense V."/>
            <person name="Catcheside P."/>
            <person name="Chovatia M."/>
            <person name="Cooper J."/>
            <person name="Damon W."/>
            <person name="Desjardin D."/>
            <person name="Finy P."/>
            <person name="Geml J."/>
            <person name="Haridas S."/>
            <person name="Hughes K."/>
            <person name="Justo A."/>
            <person name="Karasinski D."/>
            <person name="Kautmanova I."/>
            <person name="Kiss B."/>
            <person name="Kocsube S."/>
            <person name="Kotiranta H."/>
            <person name="LaButti K.M."/>
            <person name="Lechner B.E."/>
            <person name="Liimatainen K."/>
            <person name="Lipzen A."/>
            <person name="Lukacs Z."/>
            <person name="Mihaltcheva S."/>
            <person name="Morgado L.N."/>
            <person name="Niskanen T."/>
            <person name="Noordeloos M.E."/>
            <person name="Ohm R.A."/>
            <person name="Ortiz-Santana B."/>
            <person name="Ovrebo C."/>
            <person name="Racz N."/>
            <person name="Riley R."/>
            <person name="Savchenko A."/>
            <person name="Shiryaev A."/>
            <person name="Soop K."/>
            <person name="Spirin V."/>
            <person name="Szebenyi C."/>
            <person name="Tomsovsky M."/>
            <person name="Tulloss R.E."/>
            <person name="Uehling J."/>
            <person name="Grigoriev I.V."/>
            <person name="Vagvolgyi C."/>
            <person name="Papp T."/>
            <person name="Martin F.M."/>
            <person name="Miettinen O."/>
            <person name="Hibbett D.S."/>
            <person name="Nagy L.G."/>
        </authorList>
    </citation>
    <scope>NUCLEOTIDE SEQUENCE [LARGE SCALE GENOMIC DNA]</scope>
    <source>
        <strain evidence="3 4">OMC1185</strain>
    </source>
</reference>
<sequence>MKFFATAAALVALVPAVLGLTVNTPTGVVSCQPIQFTWADGAPPYFLSLIPGGQPSAAAIQSFPTQQGTSFSWSQVTLPANTQFTVALKDSSGTQAFSDIVTVQDGGDTSPATSASSGSSASSTSAGSGSSSSHSGSATSSSPSSTSSSSASRGSSVGAFGVAGVMGLVGAALF</sequence>
<dbReference type="EMBL" id="ML213522">
    <property type="protein sequence ID" value="TFK47857.1"/>
    <property type="molecule type" value="Genomic_DNA"/>
</dbReference>
<feature type="chain" id="PRO_5022806794" description="Ser-Thr-rich glycosyl-phosphatidyl-inositol-anchored membrane family-domain-containing protein" evidence="2">
    <location>
        <begin position="20"/>
        <end position="174"/>
    </location>
</feature>